<feature type="chain" id="PRO_5041919124" description="Ileal sodium/bile acid cotransporter" evidence="8">
    <location>
        <begin position="17"/>
        <end position="513"/>
    </location>
</feature>
<comment type="subcellular location">
    <subcellularLocation>
        <location evidence="1">Membrane</location>
        <topology evidence="1">Multi-pass membrane protein</topology>
    </subcellularLocation>
</comment>
<dbReference type="InterPro" id="IPR038770">
    <property type="entry name" value="Na+/solute_symporter_sf"/>
</dbReference>
<feature type="transmembrane region" description="Helical" evidence="7">
    <location>
        <begin position="271"/>
        <end position="293"/>
    </location>
</feature>
<dbReference type="EMBL" id="JAODUP010000045">
    <property type="protein sequence ID" value="KAK2165769.1"/>
    <property type="molecule type" value="Genomic_DNA"/>
</dbReference>
<reference evidence="9" key="1">
    <citation type="journal article" date="2023" name="Mol. Biol. Evol.">
        <title>Third-Generation Sequencing Reveals the Adaptive Role of the Epigenome in Three Deep-Sea Polychaetes.</title>
        <authorList>
            <person name="Perez M."/>
            <person name="Aroh O."/>
            <person name="Sun Y."/>
            <person name="Lan Y."/>
            <person name="Juniper S.K."/>
            <person name="Young C.R."/>
            <person name="Angers B."/>
            <person name="Qian P.Y."/>
        </authorList>
    </citation>
    <scope>NUCLEOTIDE SEQUENCE</scope>
    <source>
        <strain evidence="9">P08H-3</strain>
    </source>
</reference>
<evidence type="ECO:0000256" key="8">
    <source>
        <dbReference type="SAM" id="SignalP"/>
    </source>
</evidence>
<dbReference type="InterPro" id="IPR004710">
    <property type="entry name" value="Bilac:Na_transpt"/>
</dbReference>
<keyword evidence="10" id="KW-1185">Reference proteome</keyword>
<keyword evidence="5 7" id="KW-1133">Transmembrane helix</keyword>
<dbReference type="GO" id="GO:0016020">
    <property type="term" value="C:membrane"/>
    <property type="evidence" value="ECO:0007669"/>
    <property type="project" value="UniProtKB-SubCell"/>
</dbReference>
<protein>
    <recommendedName>
        <fullName evidence="11">Ileal sodium/bile acid cotransporter</fullName>
    </recommendedName>
</protein>
<dbReference type="PANTHER" id="PTHR10361">
    <property type="entry name" value="SODIUM-BILE ACID COTRANSPORTER"/>
    <property type="match status" value="1"/>
</dbReference>
<feature type="transmembrane region" description="Helical" evidence="7">
    <location>
        <begin position="398"/>
        <end position="416"/>
    </location>
</feature>
<dbReference type="InterPro" id="IPR002657">
    <property type="entry name" value="BilAc:Na_symport/Acr3"/>
</dbReference>
<dbReference type="Proteomes" id="UP001208570">
    <property type="component" value="Unassembled WGS sequence"/>
</dbReference>
<feature type="transmembrane region" description="Helical" evidence="7">
    <location>
        <begin position="305"/>
        <end position="323"/>
    </location>
</feature>
<feature type="transmembrane region" description="Helical" evidence="7">
    <location>
        <begin position="236"/>
        <end position="259"/>
    </location>
</feature>
<comment type="caution">
    <text evidence="9">The sequence shown here is derived from an EMBL/GenBank/DDBJ whole genome shotgun (WGS) entry which is preliminary data.</text>
</comment>
<evidence type="ECO:0000256" key="5">
    <source>
        <dbReference type="ARBA" id="ARBA00022989"/>
    </source>
</evidence>
<evidence type="ECO:0000256" key="6">
    <source>
        <dbReference type="ARBA" id="ARBA00023136"/>
    </source>
</evidence>
<evidence type="ECO:0000313" key="10">
    <source>
        <dbReference type="Proteomes" id="UP001208570"/>
    </source>
</evidence>
<keyword evidence="3 7" id="KW-0812">Transmembrane</keyword>
<evidence type="ECO:0000256" key="4">
    <source>
        <dbReference type="ARBA" id="ARBA00022847"/>
    </source>
</evidence>
<sequence>MLRLRWVCLSLTFAMAGSLTTNCSSDLDFNISFSPNALHMKEGTTERLQLTMTTVLSNSSEVTVTSSDRKIIDVVNNATCTSSRAPPDCSRRNGALLRSDQHGATYLSVEIVALRLGKGDVIYNVYRHLNLSLIPNKTRDKQELSNCGHDGGATDTIRYPVVVVRNTGIQDQIYHIVIQILLGLLNFAFGCELNMAVIWSFMKRPLAPSIGFCSQFLLMPLLGMTIIQILKMDPSFGIGLISLSCAPGGGSSNSWTILLGGEVNLSLTMTFLSLVLALGMMPLWMYIMSHIYFQSSVIRIPYLRIITTLALFVGPCFLGIALRKAKAKWAKAISLIIKPVSIVFLLWIFTFGTYVNLFMFKMMIDEPMIVLAGILLPWCGFAFGFTLAVITRQARERCIAIAIETGIQNFGIPIVLLQRSFPQPEGDLGAAVVNSAGIFTPVPLFITLIVLTIKRRCDPVDKNQLVTDPEPPEISNVLVSSCDAITSEIVTKDKQLLEPEMPAESESALSDIV</sequence>
<dbReference type="GO" id="GO:0015293">
    <property type="term" value="F:symporter activity"/>
    <property type="evidence" value="ECO:0007669"/>
    <property type="project" value="UniProtKB-KW"/>
</dbReference>
<evidence type="ECO:0008006" key="11">
    <source>
        <dbReference type="Google" id="ProtNLM"/>
    </source>
</evidence>
<keyword evidence="6 7" id="KW-0472">Membrane</keyword>
<dbReference type="PANTHER" id="PTHR10361:SF28">
    <property type="entry name" value="P3 PROTEIN-RELATED"/>
    <property type="match status" value="1"/>
</dbReference>
<feature type="transmembrane region" description="Helical" evidence="7">
    <location>
        <begin position="369"/>
        <end position="391"/>
    </location>
</feature>
<comment type="similarity">
    <text evidence="2">Belongs to the bile acid:sodium symporter (BASS) (TC 2.A.28) family.</text>
</comment>
<feature type="transmembrane region" description="Helical" evidence="7">
    <location>
        <begin position="210"/>
        <end position="230"/>
    </location>
</feature>
<evidence type="ECO:0000256" key="1">
    <source>
        <dbReference type="ARBA" id="ARBA00004141"/>
    </source>
</evidence>
<evidence type="ECO:0000313" key="9">
    <source>
        <dbReference type="EMBL" id="KAK2165769.1"/>
    </source>
</evidence>
<evidence type="ECO:0000256" key="3">
    <source>
        <dbReference type="ARBA" id="ARBA00022692"/>
    </source>
</evidence>
<keyword evidence="4" id="KW-0769">Symport</keyword>
<evidence type="ECO:0000256" key="2">
    <source>
        <dbReference type="ARBA" id="ARBA00006528"/>
    </source>
</evidence>
<keyword evidence="8" id="KW-0732">Signal</keyword>
<name>A0AAD9K6H0_9ANNE</name>
<gene>
    <name evidence="9" type="ORF">LSH36_45g02013</name>
</gene>
<keyword evidence="4" id="KW-0813">Transport</keyword>
<dbReference type="AlphaFoldDB" id="A0AAD9K6H0"/>
<dbReference type="Pfam" id="PF01758">
    <property type="entry name" value="SBF"/>
    <property type="match status" value="1"/>
</dbReference>
<evidence type="ECO:0000256" key="7">
    <source>
        <dbReference type="SAM" id="Phobius"/>
    </source>
</evidence>
<dbReference type="Gene3D" id="1.20.1530.20">
    <property type="match status" value="1"/>
</dbReference>
<organism evidence="9 10">
    <name type="scientific">Paralvinella palmiformis</name>
    <dbReference type="NCBI Taxonomy" id="53620"/>
    <lineage>
        <taxon>Eukaryota</taxon>
        <taxon>Metazoa</taxon>
        <taxon>Spiralia</taxon>
        <taxon>Lophotrochozoa</taxon>
        <taxon>Annelida</taxon>
        <taxon>Polychaeta</taxon>
        <taxon>Sedentaria</taxon>
        <taxon>Canalipalpata</taxon>
        <taxon>Terebellida</taxon>
        <taxon>Terebelliformia</taxon>
        <taxon>Alvinellidae</taxon>
        <taxon>Paralvinella</taxon>
    </lineage>
</organism>
<feature type="signal peptide" evidence="8">
    <location>
        <begin position="1"/>
        <end position="16"/>
    </location>
</feature>
<feature type="transmembrane region" description="Helical" evidence="7">
    <location>
        <begin position="335"/>
        <end position="357"/>
    </location>
</feature>
<feature type="transmembrane region" description="Helical" evidence="7">
    <location>
        <begin position="428"/>
        <end position="453"/>
    </location>
</feature>
<accession>A0AAD9K6H0</accession>
<proteinExistence type="inferred from homology"/>
<feature type="transmembrane region" description="Helical" evidence="7">
    <location>
        <begin position="173"/>
        <end position="198"/>
    </location>
</feature>